<dbReference type="RefSeq" id="WP_185977561.1">
    <property type="nucleotide sequence ID" value="NZ_JACBGI020000003.1"/>
</dbReference>
<name>A0ABS0BUA2_9GAMM</name>
<protein>
    <submittedName>
        <fullName evidence="3">Transcriptional regulator</fullName>
    </submittedName>
</protein>
<reference evidence="3 4" key="2">
    <citation type="submission" date="2020-11" db="EMBL/GenBank/DDBJ databases">
        <title>Sulfur oxidizing isolate from Hospital Hole Sinkhole.</title>
        <authorList>
            <person name="Scott K.M."/>
        </authorList>
    </citation>
    <scope>NUCLEOTIDE SEQUENCE [LARGE SCALE GENOMIC DNA]</scope>
    <source>
        <strain evidence="3 4">HH1</strain>
    </source>
</reference>
<keyword evidence="1" id="KW-0805">Transcription regulation</keyword>
<evidence type="ECO:0000313" key="4">
    <source>
        <dbReference type="Proteomes" id="UP001193680"/>
    </source>
</evidence>
<evidence type="ECO:0000256" key="1">
    <source>
        <dbReference type="ARBA" id="ARBA00023015"/>
    </source>
</evidence>
<dbReference type="EMBL" id="JACBGI020000003">
    <property type="protein sequence ID" value="MBF6057418.1"/>
    <property type="molecule type" value="Genomic_DNA"/>
</dbReference>
<dbReference type="Gene3D" id="1.10.10.10">
    <property type="entry name" value="Winged helix-like DNA-binding domain superfamily/Winged helix DNA-binding domain"/>
    <property type="match status" value="1"/>
</dbReference>
<gene>
    <name evidence="3" type="ORF">H8792_003600</name>
</gene>
<evidence type="ECO:0000256" key="2">
    <source>
        <dbReference type="ARBA" id="ARBA00023163"/>
    </source>
</evidence>
<sequence length="389" mass="43753">MTSNLLAGYSLSQRRSILEDNWNHFTEYDVTPVESEVSADISLSWRRSANSVHHRVAHAPYAREERVQEAWHESPLFFAAQKEQDNMVQLTREGDLVAAISDPHGCLLWSFASRHMRDRAESVNFQAGGRWDEKSIGTNAIGLSKTLRRPVTVFSSEHYQSFLHDWVCYAAPIIHPQSGECVGILDMSTTWNRHTSLGQAAVTELARNIAGSLPAILPKEELEIYALGQMRVTFRGKSLHLSKRQMEILCLLALNPQGLNLESFHAALYGDAPISSSTLKSELSHLRHVLGGHIGSRPYRLLVPVWADFIQVWQALHQQRINEAFTLYQGPLLAQSESPELEEWRHCIEAVMGKVLDACEDPKLLLQKLCAGSAGNEMVRERLVELIST</sequence>
<evidence type="ECO:0000313" key="3">
    <source>
        <dbReference type="EMBL" id="MBF6057418.1"/>
    </source>
</evidence>
<dbReference type="Proteomes" id="UP001193680">
    <property type="component" value="Unassembled WGS sequence"/>
</dbReference>
<dbReference type="InterPro" id="IPR016032">
    <property type="entry name" value="Sig_transdc_resp-reg_C-effctor"/>
</dbReference>
<comment type="caution">
    <text evidence="3">The sequence shown here is derived from an EMBL/GenBank/DDBJ whole genome shotgun (WGS) entry which is preliminary data.</text>
</comment>
<reference evidence="3 4" key="1">
    <citation type="submission" date="2020-06" db="EMBL/GenBank/DDBJ databases">
        <authorList>
            <person name="Scott K."/>
        </authorList>
    </citation>
    <scope>NUCLEOTIDE SEQUENCE [LARGE SCALE GENOMIC DNA]</scope>
    <source>
        <strain evidence="3 4">HH1</strain>
    </source>
</reference>
<organism evidence="3 4">
    <name type="scientific">Thiomicrorhabdus heinhorstiae</name>
    <dbReference type="NCBI Taxonomy" id="2748010"/>
    <lineage>
        <taxon>Bacteria</taxon>
        <taxon>Pseudomonadati</taxon>
        <taxon>Pseudomonadota</taxon>
        <taxon>Gammaproteobacteria</taxon>
        <taxon>Thiotrichales</taxon>
        <taxon>Piscirickettsiaceae</taxon>
        <taxon>Thiomicrorhabdus</taxon>
    </lineage>
</organism>
<keyword evidence="2" id="KW-0804">Transcription</keyword>
<accession>A0ABS0BUA2</accession>
<dbReference type="SUPFAM" id="SSF46894">
    <property type="entry name" value="C-terminal effector domain of the bipartite response regulators"/>
    <property type="match status" value="1"/>
</dbReference>
<dbReference type="InterPro" id="IPR036388">
    <property type="entry name" value="WH-like_DNA-bd_sf"/>
</dbReference>
<dbReference type="InterPro" id="IPR029016">
    <property type="entry name" value="GAF-like_dom_sf"/>
</dbReference>
<keyword evidence="4" id="KW-1185">Reference proteome</keyword>
<proteinExistence type="predicted"/>
<dbReference type="Gene3D" id="3.30.450.40">
    <property type="match status" value="1"/>
</dbReference>